<evidence type="ECO:0000313" key="2">
    <source>
        <dbReference type="Proteomes" id="UP001526143"/>
    </source>
</evidence>
<evidence type="ECO:0000313" key="1">
    <source>
        <dbReference type="EMBL" id="MCV3214967.1"/>
    </source>
</evidence>
<gene>
    <name evidence="1" type="ORF">OGM63_15840</name>
</gene>
<accession>A0ABT3B0Q9</accession>
<comment type="caution">
    <text evidence="1">The sequence shown here is derived from an EMBL/GenBank/DDBJ whole genome shotgun (WGS) entry which is preliminary data.</text>
</comment>
<sequence length="43" mass="5082">MSTTTAWWYLSFEVVITVQNRNHDNATRVSYGRVKKLRLTLPK</sequence>
<keyword evidence="2" id="KW-1185">Reference proteome</keyword>
<dbReference type="RefSeq" id="WP_263746549.1">
    <property type="nucleotide sequence ID" value="NZ_JAOWRF010000232.1"/>
</dbReference>
<organism evidence="1 2">
    <name type="scientific">Plectonema radiosum NIES-515</name>
    <dbReference type="NCBI Taxonomy" id="2986073"/>
    <lineage>
        <taxon>Bacteria</taxon>
        <taxon>Bacillati</taxon>
        <taxon>Cyanobacteriota</taxon>
        <taxon>Cyanophyceae</taxon>
        <taxon>Oscillatoriophycideae</taxon>
        <taxon>Oscillatoriales</taxon>
        <taxon>Microcoleaceae</taxon>
        <taxon>Plectonema</taxon>
    </lineage>
</organism>
<dbReference type="Proteomes" id="UP001526143">
    <property type="component" value="Unassembled WGS sequence"/>
</dbReference>
<protein>
    <submittedName>
        <fullName evidence="1">Uncharacterized protein</fullName>
    </submittedName>
</protein>
<dbReference type="EMBL" id="JAOWRF010000232">
    <property type="protein sequence ID" value="MCV3214967.1"/>
    <property type="molecule type" value="Genomic_DNA"/>
</dbReference>
<reference evidence="1 2" key="1">
    <citation type="submission" date="2022-10" db="EMBL/GenBank/DDBJ databases">
        <title>Identification of biosynthetic pathway for the production of the potent trypsin inhibitor radiosumin.</title>
        <authorList>
            <person name="Fewer D.P."/>
            <person name="Delbaje E."/>
            <person name="Ouyang X."/>
            <person name="Agostino P.D."/>
            <person name="Wahlsten M."/>
            <person name="Jokela J."/>
            <person name="Permi P."/>
            <person name="Haapaniemi E."/>
            <person name="Koistinen H."/>
        </authorList>
    </citation>
    <scope>NUCLEOTIDE SEQUENCE [LARGE SCALE GENOMIC DNA]</scope>
    <source>
        <strain evidence="1 2">NIES-515</strain>
    </source>
</reference>
<proteinExistence type="predicted"/>
<name>A0ABT3B0Q9_9CYAN</name>